<evidence type="ECO:0000313" key="9">
    <source>
        <dbReference type="EMBL" id="GJN90311.1"/>
    </source>
</evidence>
<dbReference type="Pfam" id="PF07200">
    <property type="entry name" value="Mod_r"/>
    <property type="match status" value="1"/>
</dbReference>
<reference evidence="9 10" key="1">
    <citation type="submission" date="2021-12" db="EMBL/GenBank/DDBJ databases">
        <title>High titer production of polyol ester of fatty acids by Rhodotorula paludigena BS15 towards product separation-free biomass refinery.</title>
        <authorList>
            <person name="Mano J."/>
            <person name="Ono H."/>
            <person name="Tanaka T."/>
            <person name="Naito K."/>
            <person name="Sushida H."/>
            <person name="Ike M."/>
            <person name="Tokuyasu K."/>
            <person name="Kitaoka M."/>
        </authorList>
    </citation>
    <scope>NUCLEOTIDE SEQUENCE [LARGE SCALE GENOMIC DNA]</scope>
    <source>
        <strain evidence="9 10">BS15</strain>
    </source>
</reference>
<accession>A0AAV5GLB7</accession>
<evidence type="ECO:0000256" key="2">
    <source>
        <dbReference type="ARBA" id="ARBA00007617"/>
    </source>
</evidence>
<keyword evidence="4" id="KW-0967">Endosome</keyword>
<proteinExistence type="inferred from homology"/>
<comment type="similarity">
    <text evidence="2">Belongs to the VPS37 family.</text>
</comment>
<dbReference type="EMBL" id="BQKY01000006">
    <property type="protein sequence ID" value="GJN90311.1"/>
    <property type="molecule type" value="Genomic_DNA"/>
</dbReference>
<dbReference type="PANTHER" id="PTHR13678">
    <property type="entry name" value="VACUOLAR PROTEIN SORTING-ASSOCIATED PROTEIN 37"/>
    <property type="match status" value="1"/>
</dbReference>
<dbReference type="PANTHER" id="PTHR13678:SF2">
    <property type="entry name" value="VACUOLAR PROTEIN SORTING-ASSOCIATED PROTEIN 37A"/>
    <property type="match status" value="1"/>
</dbReference>
<dbReference type="InterPro" id="IPR029012">
    <property type="entry name" value="Helix_hairpin_bin_sf"/>
</dbReference>
<evidence type="ECO:0000313" key="10">
    <source>
        <dbReference type="Proteomes" id="UP001342314"/>
    </source>
</evidence>
<dbReference type="SUPFAM" id="SSF140111">
    <property type="entry name" value="Endosomal sorting complex assembly domain"/>
    <property type="match status" value="1"/>
</dbReference>
<evidence type="ECO:0000256" key="6">
    <source>
        <dbReference type="PROSITE-ProRule" id="PRU00646"/>
    </source>
</evidence>
<dbReference type="GO" id="GO:0006612">
    <property type="term" value="P:protein targeting to membrane"/>
    <property type="evidence" value="ECO:0007669"/>
    <property type="project" value="TreeGrafter"/>
</dbReference>
<evidence type="ECO:0000256" key="3">
    <source>
        <dbReference type="ARBA" id="ARBA00022448"/>
    </source>
</evidence>
<evidence type="ECO:0000256" key="1">
    <source>
        <dbReference type="ARBA" id="ARBA00004177"/>
    </source>
</evidence>
<sequence length="206" mass="23497">MAALPPPPPVPGASSRSPPRLASSSPHPVPASRTEPGIQDALARDFSRVAQLPRDDLQLLLEDPAYFDAYFNAMPQALAYHQAVEQKMRDNIELAEKSTAMKPDLERLREDTARLFNEANDLKTRWAYLDDAQREAYRRFSQPAQQARYRAATTQQEHLSDSLVAAFLAGEGDDESFVKQYREVRKVYHKREIGLRKWDEGKVVWM</sequence>
<dbReference type="Gene3D" id="1.10.287.660">
    <property type="entry name" value="Helix hairpin bin"/>
    <property type="match status" value="1"/>
</dbReference>
<dbReference type="GO" id="GO:0043162">
    <property type="term" value="P:ubiquitin-dependent protein catabolic process via the multivesicular body sorting pathway"/>
    <property type="evidence" value="ECO:0007669"/>
    <property type="project" value="UniProtKB-ARBA"/>
</dbReference>
<feature type="compositionally biased region" description="Pro residues" evidence="7">
    <location>
        <begin position="1"/>
        <end position="11"/>
    </location>
</feature>
<comment type="caution">
    <text evidence="9">The sequence shown here is derived from an EMBL/GenBank/DDBJ whole genome shotgun (WGS) entry which is preliminary data.</text>
</comment>
<dbReference type="GO" id="GO:0000813">
    <property type="term" value="C:ESCRT I complex"/>
    <property type="evidence" value="ECO:0007669"/>
    <property type="project" value="UniProtKB-ARBA"/>
</dbReference>
<keyword evidence="3 6" id="KW-0813">Transport</keyword>
<dbReference type="AlphaFoldDB" id="A0AAV5GLB7"/>
<organism evidence="9 10">
    <name type="scientific">Rhodotorula paludigena</name>
    <dbReference type="NCBI Taxonomy" id="86838"/>
    <lineage>
        <taxon>Eukaryota</taxon>
        <taxon>Fungi</taxon>
        <taxon>Dikarya</taxon>
        <taxon>Basidiomycota</taxon>
        <taxon>Pucciniomycotina</taxon>
        <taxon>Microbotryomycetes</taxon>
        <taxon>Sporidiobolales</taxon>
        <taxon>Sporidiobolaceae</taxon>
        <taxon>Rhodotorula</taxon>
    </lineage>
</organism>
<evidence type="ECO:0000256" key="4">
    <source>
        <dbReference type="ARBA" id="ARBA00022753"/>
    </source>
</evidence>
<dbReference type="GO" id="GO:0006623">
    <property type="term" value="P:protein targeting to vacuole"/>
    <property type="evidence" value="ECO:0007669"/>
    <property type="project" value="TreeGrafter"/>
</dbReference>
<feature type="compositionally biased region" description="Low complexity" evidence="7">
    <location>
        <begin position="12"/>
        <end position="26"/>
    </location>
</feature>
<comment type="subcellular location">
    <subcellularLocation>
        <location evidence="1">Endosome</location>
    </subcellularLocation>
</comment>
<dbReference type="Proteomes" id="UP001342314">
    <property type="component" value="Unassembled WGS sequence"/>
</dbReference>
<name>A0AAV5GLB7_9BASI</name>
<keyword evidence="5 6" id="KW-0653">Protein transport</keyword>
<dbReference type="InterPro" id="IPR037202">
    <property type="entry name" value="ESCRT_assembly_dom"/>
</dbReference>
<feature type="domain" description="VPS37 C-terminal" evidence="8">
    <location>
        <begin position="123"/>
        <end position="206"/>
    </location>
</feature>
<dbReference type="InterPro" id="IPR009851">
    <property type="entry name" value="Mod_r"/>
</dbReference>
<dbReference type="PROSITE" id="PS51314">
    <property type="entry name" value="VPS37_C"/>
    <property type="match status" value="1"/>
</dbReference>
<evidence type="ECO:0000256" key="7">
    <source>
        <dbReference type="SAM" id="MobiDB-lite"/>
    </source>
</evidence>
<gene>
    <name evidence="9" type="ORF">Rhopal_003320-T1</name>
</gene>
<feature type="region of interest" description="Disordered" evidence="7">
    <location>
        <begin position="1"/>
        <end position="36"/>
    </location>
</feature>
<evidence type="ECO:0000259" key="8">
    <source>
        <dbReference type="PROSITE" id="PS51314"/>
    </source>
</evidence>
<evidence type="ECO:0000256" key="5">
    <source>
        <dbReference type="ARBA" id="ARBA00022927"/>
    </source>
</evidence>
<protein>
    <recommendedName>
        <fullName evidence="8">VPS37 C-terminal domain-containing protein</fullName>
    </recommendedName>
</protein>
<keyword evidence="10" id="KW-1185">Reference proteome</keyword>